<keyword evidence="5 8" id="KW-0812">Transmembrane</keyword>
<organism evidence="9 10">
    <name type="scientific">Candidatus Limadaptatus stercorigallinarum</name>
    <dbReference type="NCBI Taxonomy" id="2840845"/>
    <lineage>
        <taxon>Bacteria</taxon>
        <taxon>Bacillati</taxon>
        <taxon>Bacillota</taxon>
        <taxon>Clostridia</taxon>
        <taxon>Eubacteriales</taxon>
        <taxon>Candidatus Limadaptatus</taxon>
    </lineage>
</organism>
<dbReference type="PANTHER" id="PTHR36122:SF2">
    <property type="entry name" value="NICOTINAMIDE RIBOSIDE TRANSPORTER PNUC"/>
    <property type="match status" value="1"/>
</dbReference>
<feature type="transmembrane region" description="Helical" evidence="8">
    <location>
        <begin position="111"/>
        <end position="130"/>
    </location>
</feature>
<feature type="transmembrane region" description="Helical" evidence="8">
    <location>
        <begin position="174"/>
        <end position="192"/>
    </location>
</feature>
<proteinExistence type="inferred from homology"/>
<dbReference type="PANTHER" id="PTHR36122">
    <property type="entry name" value="NICOTINAMIDE RIBOSIDE TRANSPORTER PNUC"/>
    <property type="match status" value="1"/>
</dbReference>
<feature type="transmembrane region" description="Helical" evidence="8">
    <location>
        <begin position="87"/>
        <end position="105"/>
    </location>
</feature>
<evidence type="ECO:0000256" key="4">
    <source>
        <dbReference type="ARBA" id="ARBA00022475"/>
    </source>
</evidence>
<feature type="transmembrane region" description="Helical" evidence="8">
    <location>
        <begin position="35"/>
        <end position="58"/>
    </location>
</feature>
<reference evidence="9" key="1">
    <citation type="submission" date="2020-10" db="EMBL/GenBank/DDBJ databases">
        <authorList>
            <person name="Gilroy R."/>
        </authorList>
    </citation>
    <scope>NUCLEOTIDE SEQUENCE</scope>
    <source>
        <strain evidence="9">1063</strain>
    </source>
</reference>
<evidence type="ECO:0000313" key="9">
    <source>
        <dbReference type="EMBL" id="HIU20614.1"/>
    </source>
</evidence>
<accession>A0A9D1HQF4</accession>
<feature type="transmembrane region" description="Helical" evidence="8">
    <location>
        <begin position="223"/>
        <end position="244"/>
    </location>
</feature>
<comment type="similarity">
    <text evidence="2">Belongs to the nicotinamide ribonucleoside (NR) uptake permease (TC 4.B.1) family.</text>
</comment>
<name>A0A9D1HQF4_9FIRM</name>
<evidence type="ECO:0000256" key="8">
    <source>
        <dbReference type="SAM" id="Phobius"/>
    </source>
</evidence>
<reference evidence="9" key="2">
    <citation type="journal article" date="2021" name="PeerJ">
        <title>Extensive microbial diversity within the chicken gut microbiome revealed by metagenomics and culture.</title>
        <authorList>
            <person name="Gilroy R."/>
            <person name="Ravi A."/>
            <person name="Getino M."/>
            <person name="Pursley I."/>
            <person name="Horton D.L."/>
            <person name="Alikhan N.F."/>
            <person name="Baker D."/>
            <person name="Gharbi K."/>
            <person name="Hall N."/>
            <person name="Watson M."/>
            <person name="Adriaenssens E.M."/>
            <person name="Foster-Nyarko E."/>
            <person name="Jarju S."/>
            <person name="Secka A."/>
            <person name="Antonio M."/>
            <person name="Oren A."/>
            <person name="Chaudhuri R.R."/>
            <person name="La Ragione R."/>
            <person name="Hildebrand F."/>
            <person name="Pallen M.J."/>
        </authorList>
    </citation>
    <scope>NUCLEOTIDE SEQUENCE</scope>
    <source>
        <strain evidence="9">1063</strain>
    </source>
</reference>
<evidence type="ECO:0000256" key="2">
    <source>
        <dbReference type="ARBA" id="ARBA00006669"/>
    </source>
</evidence>
<dbReference type="InterPro" id="IPR006419">
    <property type="entry name" value="NMN_transpt_PnuC"/>
</dbReference>
<feature type="transmembrane region" description="Helical" evidence="8">
    <location>
        <begin position="199"/>
        <end position="217"/>
    </location>
</feature>
<comment type="caution">
    <text evidence="9">The sequence shown here is derived from an EMBL/GenBank/DDBJ whole genome shotgun (WGS) entry which is preliminary data.</text>
</comment>
<feature type="transmembrane region" description="Helical" evidence="8">
    <location>
        <begin position="151"/>
        <end position="168"/>
    </location>
</feature>
<evidence type="ECO:0000256" key="5">
    <source>
        <dbReference type="ARBA" id="ARBA00022692"/>
    </source>
</evidence>
<protein>
    <submittedName>
        <fullName evidence="9">Nicotinamide mononucleotide transporter</fullName>
    </submittedName>
</protein>
<evidence type="ECO:0000256" key="7">
    <source>
        <dbReference type="ARBA" id="ARBA00023136"/>
    </source>
</evidence>
<evidence type="ECO:0000256" key="6">
    <source>
        <dbReference type="ARBA" id="ARBA00022989"/>
    </source>
</evidence>
<evidence type="ECO:0000256" key="1">
    <source>
        <dbReference type="ARBA" id="ARBA00004651"/>
    </source>
</evidence>
<dbReference type="Pfam" id="PF04973">
    <property type="entry name" value="NMN_transporter"/>
    <property type="match status" value="1"/>
</dbReference>
<dbReference type="GO" id="GO:0034257">
    <property type="term" value="F:nicotinamide riboside transmembrane transporter activity"/>
    <property type="evidence" value="ECO:0007669"/>
    <property type="project" value="InterPro"/>
</dbReference>
<keyword evidence="4" id="KW-1003">Cell membrane</keyword>
<dbReference type="EMBL" id="DVMN01000001">
    <property type="protein sequence ID" value="HIU20614.1"/>
    <property type="molecule type" value="Genomic_DNA"/>
</dbReference>
<keyword evidence="6 8" id="KW-1133">Transmembrane helix</keyword>
<dbReference type="AlphaFoldDB" id="A0A9D1HQF4"/>
<dbReference type="GO" id="GO:0005886">
    <property type="term" value="C:plasma membrane"/>
    <property type="evidence" value="ECO:0007669"/>
    <property type="project" value="UniProtKB-SubCell"/>
</dbReference>
<dbReference type="Proteomes" id="UP000824088">
    <property type="component" value="Unassembled WGS sequence"/>
</dbReference>
<gene>
    <name evidence="9" type="ORF">IAD51_00010</name>
</gene>
<keyword evidence="3" id="KW-0813">Transport</keyword>
<keyword evidence="7 8" id="KW-0472">Membrane</keyword>
<evidence type="ECO:0000256" key="3">
    <source>
        <dbReference type="ARBA" id="ARBA00022448"/>
    </source>
</evidence>
<comment type="subcellular location">
    <subcellularLocation>
        <location evidence="1">Cell membrane</location>
        <topology evidence="1">Multi-pass membrane protein</topology>
    </subcellularLocation>
</comment>
<sequence length="280" mass="30752">MQKASVDTSLGLRRCIGGCYFFGEDMEKLKKAAKYFTPFEIALWVCSVVLIGVSFGIFDGENRLTLAASLVGATSLIFTAKGNAIGQILIIVFSVLYGIISYTFAYYGEMITYLGMTAPIAILAVIAWLRNPFGGKKSEVKVNRLSLREHVFMWVLAAVVTAAFYFILEAFDTANLIPSTISVTTSFVAAYLTFRRSPLYALAYAANDIVLIVLWVLASLEDISYISVTVCFVTFLVNDIYGFVSWNRMRKRQAAATAHDDASDEVAQAVTFSENDGKAA</sequence>
<evidence type="ECO:0000313" key="10">
    <source>
        <dbReference type="Proteomes" id="UP000824088"/>
    </source>
</evidence>
<dbReference type="NCBIfam" id="TIGR01528">
    <property type="entry name" value="NMN_trans_PnuC"/>
    <property type="match status" value="1"/>
</dbReference>